<dbReference type="SFLD" id="SFLDG01129">
    <property type="entry name" value="C1.5:_HAD__Beta-PGM__Phosphata"/>
    <property type="match status" value="1"/>
</dbReference>
<dbReference type="EnsemblBacteria" id="BAC46623">
    <property type="protein sequence ID" value="BAC46623"/>
    <property type="gene ID" value="BAC46623"/>
</dbReference>
<keyword evidence="2" id="KW-1185">Reference proteome</keyword>
<dbReference type="EMBL" id="BA000040">
    <property type="protein sequence ID" value="BAC46623.1"/>
    <property type="molecule type" value="Genomic_DNA"/>
</dbReference>
<protein>
    <submittedName>
        <fullName evidence="1">Bll1358 protein</fullName>
    </submittedName>
</protein>
<dbReference type="PATRIC" id="fig|224911.5.peg.1411"/>
<evidence type="ECO:0000313" key="1">
    <source>
        <dbReference type="EMBL" id="BAC46623.1"/>
    </source>
</evidence>
<dbReference type="PANTHER" id="PTHR43611:SF3">
    <property type="entry name" value="FLAVIN MONONUCLEOTIDE HYDROLASE 1, CHLOROPLATIC"/>
    <property type="match status" value="1"/>
</dbReference>
<proteinExistence type="predicted"/>
<dbReference type="SFLD" id="SFLDS00003">
    <property type="entry name" value="Haloacid_Dehalogenase"/>
    <property type="match status" value="1"/>
</dbReference>
<accession>Q89UQ3</accession>
<dbReference type="CDD" id="cd02603">
    <property type="entry name" value="HAD_sEH-N_like"/>
    <property type="match status" value="1"/>
</dbReference>
<dbReference type="PhylomeDB" id="Q89UQ3"/>
<dbReference type="NCBIfam" id="TIGR01509">
    <property type="entry name" value="HAD-SF-IA-v3"/>
    <property type="match status" value="1"/>
</dbReference>
<dbReference type="PANTHER" id="PTHR43611">
    <property type="entry name" value="ALPHA-D-GLUCOSE 1-PHOSPHATE PHOSPHATASE"/>
    <property type="match status" value="1"/>
</dbReference>
<dbReference type="InterPro" id="IPR023198">
    <property type="entry name" value="PGP-like_dom2"/>
</dbReference>
<dbReference type="GO" id="GO:0008877">
    <property type="term" value="F:glucose-1-phosphatase activity"/>
    <property type="evidence" value="ECO:0000318"/>
    <property type="project" value="GO_Central"/>
</dbReference>
<dbReference type="OrthoDB" id="9807742at2"/>
<dbReference type="eggNOG" id="COG0637">
    <property type="taxonomic scope" value="Bacteria"/>
</dbReference>
<dbReference type="Pfam" id="PF00702">
    <property type="entry name" value="Hydrolase"/>
    <property type="match status" value="1"/>
</dbReference>
<dbReference type="InterPro" id="IPR036412">
    <property type="entry name" value="HAD-like_sf"/>
</dbReference>
<dbReference type="STRING" id="224911.AAV28_03700"/>
<dbReference type="Gene3D" id="1.10.150.240">
    <property type="entry name" value="Putative phosphatase, domain 2"/>
    <property type="match status" value="1"/>
</dbReference>
<reference evidence="2" key="1">
    <citation type="journal article" date="2002" name="DNA Res.">
        <title>Complete genomic sequence of nitrogen-fixing symbiotic bacterium Bradyrhizobium japonicum USDA110.</title>
        <authorList>
            <person name="Kaneko T."/>
            <person name="Nakamura Y."/>
            <person name="Sato S."/>
            <person name="Minamisawa K."/>
            <person name="Uchiumi T."/>
            <person name="Sasamoto S."/>
            <person name="Watanabe A."/>
            <person name="Idesawa K."/>
            <person name="Iriguchi M."/>
            <person name="Kawashima K."/>
            <person name="Kohara M."/>
            <person name="Matsumoto M."/>
            <person name="Shimpo S."/>
            <person name="Tsuruoka H."/>
            <person name="Wada T."/>
            <person name="Yamada M."/>
            <person name="Tabata S."/>
        </authorList>
    </citation>
    <scope>NUCLEOTIDE SEQUENCE [LARGE SCALE GENOMIC DNA]</scope>
    <source>
        <strain evidence="2">JCM 10833 / BCRC 13528 / IAM 13628 / NBRC 14792 / USDA 110</strain>
    </source>
</reference>
<dbReference type="InterPro" id="IPR006439">
    <property type="entry name" value="HAD-SF_hydro_IA"/>
</dbReference>
<dbReference type="KEGG" id="bja:bll1358"/>
<gene>
    <name evidence="1" type="ordered locus">bll1358</name>
</gene>
<dbReference type="InterPro" id="IPR023214">
    <property type="entry name" value="HAD_sf"/>
</dbReference>
<dbReference type="HOGENOM" id="CLU_045011_9_0_5"/>
<dbReference type="InParanoid" id="Q89UQ3"/>
<dbReference type="AlphaFoldDB" id="Q89UQ3"/>
<dbReference type="Proteomes" id="UP000002526">
    <property type="component" value="Chromosome"/>
</dbReference>
<name>Q89UQ3_BRADU</name>
<organism evidence="1 2">
    <name type="scientific">Bradyrhizobium diazoefficiens (strain JCM 10833 / BCRC 13528 / IAM 13628 / NBRC 14792 / USDA 110)</name>
    <dbReference type="NCBI Taxonomy" id="224911"/>
    <lineage>
        <taxon>Bacteria</taxon>
        <taxon>Pseudomonadati</taxon>
        <taxon>Pseudomonadota</taxon>
        <taxon>Alphaproteobacteria</taxon>
        <taxon>Hyphomicrobiales</taxon>
        <taxon>Nitrobacteraceae</taxon>
        <taxon>Bradyrhizobium</taxon>
    </lineage>
</organism>
<dbReference type="PRINTS" id="PR00413">
    <property type="entry name" value="HADHALOGNASE"/>
</dbReference>
<dbReference type="SUPFAM" id="SSF56784">
    <property type="entry name" value="HAD-like"/>
    <property type="match status" value="1"/>
</dbReference>
<evidence type="ECO:0000313" key="2">
    <source>
        <dbReference type="Proteomes" id="UP000002526"/>
    </source>
</evidence>
<sequence>MAPRDRSDPGFRYSVAPAGPPPRITIVEVSRSSRSSARPGFVVHVPAGYDYESTGHLSQSESATVTDAIKLVLFDMDNVLCNYDRGQRVACLAELAGSTSELVHKAIWDSGFELLGDSGALDAPDYLRGFGERMGYPLSLDEWVEARRRSMQPDHAMLEIARRLRKTVDIAVLTNNTTLVADHIDTLLPDLRPLFGSRIYTSAQFKTAKPDPRCYRRCLAELDVMPQTVLFVDDLPANVAGAREAGLFAHHHTSVEAFRQALSAHGLLQGE</sequence>
<dbReference type="Gene3D" id="3.40.50.1000">
    <property type="entry name" value="HAD superfamily/HAD-like"/>
    <property type="match status" value="1"/>
</dbReference>